<accession>A0A556THM2</accession>
<dbReference type="EMBL" id="VCAZ01000001">
    <property type="protein sequence ID" value="TSK13347.1"/>
    <property type="molecule type" value="Genomic_DNA"/>
</dbReference>
<evidence type="ECO:0000259" key="4">
    <source>
        <dbReference type="Pfam" id="PF00685"/>
    </source>
</evidence>
<protein>
    <recommendedName>
        <fullName evidence="3">Sulfotransferase</fullName>
        <ecNumber evidence="3">2.8.2.-</ecNumber>
    </recommendedName>
</protein>
<proteinExistence type="inferred from homology"/>
<keyword evidence="2 3" id="KW-0808">Transferase</keyword>
<name>A0A556THM2_BAGYA</name>
<dbReference type="Gene3D" id="3.40.50.300">
    <property type="entry name" value="P-loop containing nucleotide triphosphate hydrolases"/>
    <property type="match status" value="2"/>
</dbReference>
<evidence type="ECO:0000313" key="5">
    <source>
        <dbReference type="EMBL" id="TSK13347.1"/>
    </source>
</evidence>
<evidence type="ECO:0000313" key="6">
    <source>
        <dbReference type="Proteomes" id="UP000319801"/>
    </source>
</evidence>
<organism evidence="5 6">
    <name type="scientific">Bagarius yarrelli</name>
    <name type="common">Goonch</name>
    <name type="synonym">Bagrus yarrelli</name>
    <dbReference type="NCBI Taxonomy" id="175774"/>
    <lineage>
        <taxon>Eukaryota</taxon>
        <taxon>Metazoa</taxon>
        <taxon>Chordata</taxon>
        <taxon>Craniata</taxon>
        <taxon>Vertebrata</taxon>
        <taxon>Euteleostomi</taxon>
        <taxon>Actinopterygii</taxon>
        <taxon>Neopterygii</taxon>
        <taxon>Teleostei</taxon>
        <taxon>Ostariophysi</taxon>
        <taxon>Siluriformes</taxon>
        <taxon>Sisoridae</taxon>
        <taxon>Sisorinae</taxon>
        <taxon>Bagarius</taxon>
    </lineage>
</organism>
<dbReference type="Proteomes" id="UP000319801">
    <property type="component" value="Unassembled WGS sequence"/>
</dbReference>
<evidence type="ECO:0000256" key="3">
    <source>
        <dbReference type="RuleBase" id="RU361155"/>
    </source>
</evidence>
<dbReference type="AlphaFoldDB" id="A0A556THM2"/>
<gene>
    <name evidence="5" type="ORF">Baya_0221</name>
</gene>
<sequence>MAESEVDTPSTPIEYESKYFEHHGVRLPPFCRGKMDEIANFSLRSSDIWIVTYPKSGTSLLQEVVYLELTSPRLIKSHLPYRFLPTAMHNGEGKAQLESMVESCNQLIEQCCNSEALSICRGRVGLWKDIFTVSMNDKFDAVYRQKMGKSDLTFDFARPVGQDTLTLAITANFPPTAKAT</sequence>
<dbReference type="Pfam" id="PF00685">
    <property type="entry name" value="Sulfotransfer_1"/>
    <property type="match status" value="1"/>
</dbReference>
<feature type="domain" description="Sulfotransferase" evidence="4">
    <location>
        <begin position="112"/>
        <end position="150"/>
    </location>
</feature>
<evidence type="ECO:0000256" key="1">
    <source>
        <dbReference type="ARBA" id="ARBA00005771"/>
    </source>
</evidence>
<evidence type="ECO:0000256" key="2">
    <source>
        <dbReference type="ARBA" id="ARBA00022679"/>
    </source>
</evidence>
<dbReference type="SUPFAM" id="SSF52540">
    <property type="entry name" value="P-loop containing nucleoside triphosphate hydrolases"/>
    <property type="match status" value="1"/>
</dbReference>
<comment type="caution">
    <text evidence="5">The sequence shown here is derived from an EMBL/GenBank/DDBJ whole genome shotgun (WGS) entry which is preliminary data.</text>
</comment>
<comment type="similarity">
    <text evidence="1 3">Belongs to the sulfotransferase 1 family.</text>
</comment>
<reference evidence="5 6" key="1">
    <citation type="journal article" date="2019" name="Genome Biol. Evol.">
        <title>Whole-Genome Sequencing of the Giant Devil Catfish, Bagarius yarrelli.</title>
        <authorList>
            <person name="Jiang W."/>
            <person name="Lv Y."/>
            <person name="Cheng L."/>
            <person name="Yang K."/>
            <person name="Chao B."/>
            <person name="Wang X."/>
            <person name="Li Y."/>
            <person name="Pan X."/>
            <person name="You X."/>
            <person name="Zhang Y."/>
            <person name="Yang J."/>
            <person name="Li J."/>
            <person name="Zhang X."/>
            <person name="Liu S."/>
            <person name="Sun C."/>
            <person name="Yang J."/>
            <person name="Shi Q."/>
        </authorList>
    </citation>
    <scope>NUCLEOTIDE SEQUENCE [LARGE SCALE GENOMIC DNA]</scope>
    <source>
        <strain evidence="5">JWS20170419001</strain>
        <tissue evidence="5">Muscle</tissue>
    </source>
</reference>
<dbReference type="InterPro" id="IPR027417">
    <property type="entry name" value="P-loop_NTPase"/>
</dbReference>
<keyword evidence="6" id="KW-1185">Reference proteome</keyword>
<dbReference type="GO" id="GO:0008146">
    <property type="term" value="F:sulfotransferase activity"/>
    <property type="evidence" value="ECO:0007669"/>
    <property type="project" value="InterPro"/>
</dbReference>
<dbReference type="InterPro" id="IPR000863">
    <property type="entry name" value="Sulfotransferase_dom"/>
</dbReference>
<dbReference type="EC" id="2.8.2.-" evidence="3"/>
<dbReference type="OrthoDB" id="205623at2759"/>
<dbReference type="PANTHER" id="PTHR11783">
    <property type="entry name" value="SULFOTRANSFERASE SULT"/>
    <property type="match status" value="1"/>
</dbReference>